<dbReference type="GO" id="GO:0051539">
    <property type="term" value="F:4 iron, 4 sulfur cluster binding"/>
    <property type="evidence" value="ECO:0007669"/>
    <property type="project" value="UniProtKB-KW"/>
</dbReference>
<feature type="compositionally biased region" description="Acidic residues" evidence="21">
    <location>
        <begin position="493"/>
        <end position="510"/>
    </location>
</feature>
<dbReference type="CDD" id="cd05534">
    <property type="entry name" value="POLBc_zeta"/>
    <property type="match status" value="1"/>
</dbReference>
<feature type="region of interest" description="Disordered" evidence="21">
    <location>
        <begin position="434"/>
        <end position="460"/>
    </location>
</feature>
<dbReference type="Proteomes" id="UP000009131">
    <property type="component" value="Unassembled WGS sequence"/>
</dbReference>
<evidence type="ECO:0000256" key="5">
    <source>
        <dbReference type="ARBA" id="ARBA00022679"/>
    </source>
</evidence>
<evidence type="ECO:0000259" key="22">
    <source>
        <dbReference type="Pfam" id="PF00136"/>
    </source>
</evidence>
<evidence type="ECO:0000256" key="21">
    <source>
        <dbReference type="SAM" id="MobiDB-lite"/>
    </source>
</evidence>
<reference evidence="27 28" key="2">
    <citation type="journal article" date="2012" name="Open Biol.">
        <title>Characteristics of nucleosomes and linker DNA regions on the genome of the basidiomycete Mixia osmundae revealed by mono- and dinucleosome mapping.</title>
        <authorList>
            <person name="Nishida H."/>
            <person name="Kondo S."/>
            <person name="Matsumoto T."/>
            <person name="Suzuki Y."/>
            <person name="Yoshikawa H."/>
            <person name="Taylor T.D."/>
            <person name="Sugiyama J."/>
        </authorList>
    </citation>
    <scope>NUCLEOTIDE SEQUENCE [LARGE SCALE GENOMIC DNA]</scope>
    <source>
        <strain evidence="28">CBS 9802 / IAM 14324 / JCM 22182 / KY 12970</strain>
    </source>
</reference>
<gene>
    <name evidence="27" type="primary">Mo04709</name>
    <name evidence="27" type="ORF">E5Q_04709</name>
</gene>
<dbReference type="PANTHER" id="PTHR45812">
    <property type="entry name" value="DNA POLYMERASE ZETA CATALYTIC SUBUNIT"/>
    <property type="match status" value="1"/>
</dbReference>
<dbReference type="Gene3D" id="3.30.420.10">
    <property type="entry name" value="Ribonuclease H-like superfamily/Ribonuclease H"/>
    <property type="match status" value="1"/>
</dbReference>
<keyword evidence="9" id="KW-0227">DNA damage</keyword>
<dbReference type="GO" id="GO:0005634">
    <property type="term" value="C:nucleus"/>
    <property type="evidence" value="ECO:0007669"/>
    <property type="project" value="UniProtKB-SubCell"/>
</dbReference>
<name>G7E5B9_MIXOS</name>
<dbReference type="InterPro" id="IPR043502">
    <property type="entry name" value="DNA/RNA_pol_sf"/>
</dbReference>
<keyword evidence="4 20" id="KW-0004">4Fe-4S</keyword>
<dbReference type="InterPro" id="IPR012337">
    <property type="entry name" value="RNaseH-like_sf"/>
</dbReference>
<dbReference type="InterPro" id="IPR042087">
    <property type="entry name" value="DNA_pol_B_thumb"/>
</dbReference>
<dbReference type="SUPFAM" id="SSF53098">
    <property type="entry name" value="Ribonuclease H-like"/>
    <property type="match status" value="1"/>
</dbReference>
<evidence type="ECO:0000313" key="27">
    <source>
        <dbReference type="EMBL" id="GAA98029.1"/>
    </source>
</evidence>
<evidence type="ECO:0000256" key="15">
    <source>
        <dbReference type="ARBA" id="ARBA00023125"/>
    </source>
</evidence>
<dbReference type="InterPro" id="IPR036397">
    <property type="entry name" value="RNaseH_sf"/>
</dbReference>
<dbReference type="Gene3D" id="1.10.132.60">
    <property type="entry name" value="DNA polymerase family B, C-terminal domain"/>
    <property type="match status" value="1"/>
</dbReference>
<dbReference type="Gene3D" id="1.10.287.690">
    <property type="entry name" value="Helix hairpin bin"/>
    <property type="match status" value="1"/>
</dbReference>
<comment type="similarity">
    <text evidence="3 20">Belongs to the DNA polymerase type-B family.</text>
</comment>
<evidence type="ECO:0000256" key="8">
    <source>
        <dbReference type="ARBA" id="ARBA00022723"/>
    </source>
</evidence>
<reference evidence="27 28" key="1">
    <citation type="journal article" date="2011" name="J. Gen. Appl. Microbiol.">
        <title>Draft genome sequencing of the enigmatic basidiomycete Mixia osmundae.</title>
        <authorList>
            <person name="Nishida H."/>
            <person name="Nagatsuka Y."/>
            <person name="Sugiyama J."/>
        </authorList>
    </citation>
    <scope>NUCLEOTIDE SEQUENCE [LARGE SCALE GENOMIC DNA]</scope>
    <source>
        <strain evidence="28">CBS 9802 / IAM 14324 / JCM 22182 / KY 12970</strain>
    </source>
</reference>
<dbReference type="STRING" id="764103.G7E5B9"/>
<feature type="region of interest" description="Disordered" evidence="21">
    <location>
        <begin position="701"/>
        <end position="828"/>
    </location>
</feature>
<dbReference type="InParanoid" id="G7E5B9"/>
<accession>G7E5B9</accession>
<keyword evidence="13 20" id="KW-0408">Iron</keyword>
<evidence type="ECO:0000256" key="16">
    <source>
        <dbReference type="ARBA" id="ARBA00023204"/>
    </source>
</evidence>
<dbReference type="InterPro" id="IPR006134">
    <property type="entry name" value="DNA-dir_DNA_pol_B_multi_dom"/>
</dbReference>
<dbReference type="InterPro" id="IPR023211">
    <property type="entry name" value="DNA_pol_palm_dom_sf"/>
</dbReference>
<dbReference type="FunFam" id="1.10.287.690:FF:000002">
    <property type="entry name" value="DNA polymerase zeta"/>
    <property type="match status" value="1"/>
</dbReference>
<dbReference type="Pfam" id="PF03104">
    <property type="entry name" value="DNA_pol_B_exo1"/>
    <property type="match status" value="1"/>
</dbReference>
<feature type="region of interest" description="Disordered" evidence="21">
    <location>
        <begin position="481"/>
        <end position="518"/>
    </location>
</feature>
<keyword evidence="7 20" id="KW-0235">DNA replication</keyword>
<evidence type="ECO:0000256" key="12">
    <source>
        <dbReference type="ARBA" id="ARBA00022932"/>
    </source>
</evidence>
<feature type="region of interest" description="Disordered" evidence="21">
    <location>
        <begin position="538"/>
        <end position="571"/>
    </location>
</feature>
<feature type="domain" description="DNA polymerase delta/zeta catalytic subunit N-terminal" evidence="25">
    <location>
        <begin position="90"/>
        <end position="172"/>
    </location>
</feature>
<proteinExistence type="inferred from homology"/>
<evidence type="ECO:0000256" key="9">
    <source>
        <dbReference type="ARBA" id="ARBA00022763"/>
    </source>
</evidence>
<comment type="subcellular location">
    <subcellularLocation>
        <location evidence="2 20">Nucleus</location>
    </subcellularLocation>
</comment>
<dbReference type="InterPro" id="IPR006133">
    <property type="entry name" value="DNA-dir_DNA_pol_B_exonuc"/>
</dbReference>
<keyword evidence="8 20" id="KW-0479">Metal-binding</keyword>
<feature type="compositionally biased region" description="Polar residues" evidence="21">
    <location>
        <begin position="446"/>
        <end position="460"/>
    </location>
</feature>
<evidence type="ECO:0000256" key="14">
    <source>
        <dbReference type="ARBA" id="ARBA00023014"/>
    </source>
</evidence>
<keyword evidence="17 20" id="KW-0539">Nucleus</keyword>
<dbReference type="Pfam" id="PF00136">
    <property type="entry name" value="DNA_pol_B"/>
    <property type="match status" value="1"/>
</dbReference>
<feature type="domain" description="DNA-directed DNA polymerase family B exonuclease" evidence="23">
    <location>
        <begin position="1032"/>
        <end position="1193"/>
    </location>
</feature>
<dbReference type="FunCoup" id="G7E5B9">
    <property type="interactions" value="302"/>
</dbReference>
<dbReference type="FunFam" id="1.10.132.60:FF:000007">
    <property type="entry name" value="DNA polymerase"/>
    <property type="match status" value="1"/>
</dbReference>
<feature type="compositionally biased region" description="Basic and acidic residues" evidence="21">
    <location>
        <begin position="481"/>
        <end position="491"/>
    </location>
</feature>
<dbReference type="Gene3D" id="3.90.1600.10">
    <property type="entry name" value="Palm domain of DNA polymerase"/>
    <property type="match status" value="1"/>
</dbReference>
<dbReference type="PRINTS" id="PR00106">
    <property type="entry name" value="DNAPOLB"/>
</dbReference>
<dbReference type="Gene3D" id="3.30.342.10">
    <property type="entry name" value="DNA Polymerase, chain B, domain 1"/>
    <property type="match status" value="1"/>
</dbReference>
<evidence type="ECO:0000256" key="19">
    <source>
        <dbReference type="ARBA" id="ARBA00066055"/>
    </source>
</evidence>
<dbReference type="Pfam" id="PF24055">
    <property type="entry name" value="POL3_N"/>
    <property type="match status" value="1"/>
</dbReference>
<dbReference type="GO" id="GO:0006260">
    <property type="term" value="P:DNA replication"/>
    <property type="evidence" value="ECO:0007669"/>
    <property type="project" value="UniProtKB-KW"/>
</dbReference>
<dbReference type="GO" id="GO:0008270">
    <property type="term" value="F:zinc ion binding"/>
    <property type="evidence" value="ECO:0007669"/>
    <property type="project" value="UniProtKB-KW"/>
</dbReference>
<evidence type="ECO:0000256" key="2">
    <source>
        <dbReference type="ARBA" id="ARBA00004123"/>
    </source>
</evidence>
<sequence length="1838" mass="206488">MTTNSPGPSAPSSECFIRVRLNNIDTVQTPIKQLPRETSFNPDNARTSGIPFITRSTPFLSGGQELDKVPEIRVFGSTDQGQRCCVHVHGVFPYVFIQYSGELDPEIVNSYIRQLGRTLNAAMAKSFKREQDRKVQEQYVGFICLVKGVPFYGFHIGQQYFLKIYCLQPRHMTRLSAILRSGKIMSKPADKASGAKSQGFEVFEAHIPFLLQFMLDHNLYGCDWIDLERCKFRGELPIINIDSQASAKSGDSHVSNRIYCEGSVPEEALYPVDNSPAKICYSQLEIDVHACDIINRRRVEPRLLHADFRELLEAPYAESQKLVHSVKELWKEEALRRKERGEDGPEDIASYAGGGRLFARGEQPHWAAEDGWRRAIFKMIEQDKVKPASFESFVKKPSHFDGLILTAFESVTALFPTRLRQDQLTNNPFGVWAPKGVGVENRREQSTAPSRSTLRGRSRSVSVLPDDFDDVNWSDTEGDFNHVEAREHSDPDVLTDDGAMPDEAEEDPLPPDEYGSPRRFHKARAEDVMMEDAAAETRHALDDEDNATPPPRSSQTQGSSASPSPTKNGLRATLHKNGYLDVSPISLHKKALRDAAQAKLSQGDGTPAQVMSQSAYFRNKTPSPHKSKTNAFGGAAPMISSDNLKHAFQSEARKPTMPGEILPWNVKPRGQLGRYFERVDRPRVEATTVPEVAEEVDLLNVEQVRTVHDPSPQTSSVTSSDSAAMPPPQQSSGPVHTSTSESDNGSPDYLMPSPTPTARPLGASTPTPETNPSLTDSAVSEHFPALPASPRATKRVKFSSPSVSSAEQSVSTRAKSITPTSAPALTHNSLQYAESAPTTEDLRLSLQSHNMKDKDWGLPFFSVISDVPESTKEYAGRRFHVGGITRRYLKDFHHSYSRDKRGSRQHQVLRWEYGLAPPSKSDCLQSLRDASPSLQDARKARRLASQVEGPTQANRFGFRFQQIKSTEGVDRGKQHMDCLSIELHVNTRERMRVSAKENGKAMKPVDEAEKLADEVIEDPKTPQDPDHDTLRPDPEHDSIEALCYCLQTEDPSILRNGRLPSTHIGMIVVEQAGIDFHRLGFGDVVIDVVEDEGALIDLFIDKVQHWDPEILAGFEVHKSSWGYLVDRGNVAHGLDLVKIFGRVDTQSTGRNRGKEDAWGYNHTSSLRFTGRHVLCIWRILRGELALTQYTLENLTFHVLQERTPHYTHRTLTRWYTDDSPAHTARVLQYWLRRASIDIELLDEAEIISRNAEFARVFGVDFMSVLTRGSQFKVESFMFRVAKPESFLLLSPDRVQVGKQNAAECQPLIMEPQSAFYTDPVLVLDFQSLYPSCMIAYNYCYSTCLGRAGLFKNTTKFGTTTLDHPAGLLSLLQDELIVSPNGFVFVKPHVRKSLLSKMLSEILDTRFMIKKSMKLVKDDKALTKMMNARQLGLKFIANVTYGYCSATFSGRMPCVEIADAIVQTGRETLERAMSTIHANAAWGARVVYGDTDSLFVHLPGKTKDDAFRIGREIAATITYQNPRPVELKFEKVYLPCVLQAKKRYVGFKYENEEDEEPVFDAKGIETVRRDGIPAQAKMVESSLKILFRTHDLSQVKEYCCRQWQRLLDGRVSIQDFTFAKEVKLGSYSDKGIPPPGPVVAAVKMRKDHRNEPQYAERVPYVMPISDGRTQSHRALAPEAFLSGRRKRLDAEYYITRMFVPALARIFNLVGVDVNAWYTSMPKTLRLSTKTDQAKGKQTMEEHFVSDRCPICRRPGHRNGVCAACRADPSKTTFEVLSRAHHAEKRQVELRQFCGSCASLPQAEVIECDSLDCPTYYARLRSEWQAQDIHELGLMKTLQS</sequence>
<keyword evidence="28" id="KW-1185">Reference proteome</keyword>
<evidence type="ECO:0000256" key="3">
    <source>
        <dbReference type="ARBA" id="ARBA00005755"/>
    </source>
</evidence>
<dbReference type="GO" id="GO:0003887">
    <property type="term" value="F:DNA-directed DNA polymerase activity"/>
    <property type="evidence" value="ECO:0007669"/>
    <property type="project" value="UniProtKB-KW"/>
</dbReference>
<comment type="cofactor">
    <cofactor evidence="1 20">
        <name>[4Fe-4S] cluster</name>
        <dbReference type="ChEBI" id="CHEBI:49883"/>
    </cofactor>
</comment>
<dbReference type="PROSITE" id="PS00116">
    <property type="entry name" value="DNA_POLYMERASE_B"/>
    <property type="match status" value="1"/>
</dbReference>
<feature type="compositionally biased region" description="Polar residues" evidence="21">
    <location>
        <begin position="730"/>
        <end position="745"/>
    </location>
</feature>
<dbReference type="GO" id="GO:0042276">
    <property type="term" value="P:error-prone translesion synthesis"/>
    <property type="evidence" value="ECO:0007669"/>
    <property type="project" value="TreeGrafter"/>
</dbReference>
<evidence type="ECO:0000259" key="24">
    <source>
        <dbReference type="Pfam" id="PF14260"/>
    </source>
</evidence>
<evidence type="ECO:0000256" key="17">
    <source>
        <dbReference type="ARBA" id="ARBA00023242"/>
    </source>
</evidence>
<dbReference type="OMA" id="GRNKMGF"/>
<dbReference type="Pfam" id="PF24065">
    <property type="entry name" value="REV3_N"/>
    <property type="match status" value="1"/>
</dbReference>
<evidence type="ECO:0000256" key="13">
    <source>
        <dbReference type="ARBA" id="ARBA00023004"/>
    </source>
</evidence>
<evidence type="ECO:0000256" key="1">
    <source>
        <dbReference type="ARBA" id="ARBA00001966"/>
    </source>
</evidence>
<dbReference type="EMBL" id="BABT02000150">
    <property type="protein sequence ID" value="GAA98029.1"/>
    <property type="molecule type" value="Genomic_DNA"/>
</dbReference>
<comment type="catalytic activity">
    <reaction evidence="18 20">
        <text>DNA(n) + a 2'-deoxyribonucleoside 5'-triphosphate = DNA(n+1) + diphosphate</text>
        <dbReference type="Rhea" id="RHEA:22508"/>
        <dbReference type="Rhea" id="RHEA-COMP:17339"/>
        <dbReference type="Rhea" id="RHEA-COMP:17340"/>
        <dbReference type="ChEBI" id="CHEBI:33019"/>
        <dbReference type="ChEBI" id="CHEBI:61560"/>
        <dbReference type="ChEBI" id="CHEBI:173112"/>
        <dbReference type="EC" id="2.7.7.7"/>
    </reaction>
</comment>
<dbReference type="InterPro" id="IPR056447">
    <property type="entry name" value="REV3_N"/>
</dbReference>
<feature type="compositionally biased region" description="Low complexity" evidence="21">
    <location>
        <begin position="799"/>
        <end position="811"/>
    </location>
</feature>
<dbReference type="InterPro" id="IPR017964">
    <property type="entry name" value="DNA-dir_DNA_pol_B_CS"/>
</dbReference>
<evidence type="ECO:0000259" key="25">
    <source>
        <dbReference type="Pfam" id="PF24055"/>
    </source>
</evidence>
<dbReference type="InterPro" id="IPR030559">
    <property type="entry name" value="PolZ_Rev3"/>
</dbReference>
<protein>
    <recommendedName>
        <fullName evidence="20">DNA polymerase</fullName>
        <ecNumber evidence="20">2.7.7.7</ecNumber>
    </recommendedName>
</protein>
<evidence type="ECO:0000259" key="23">
    <source>
        <dbReference type="Pfam" id="PF03104"/>
    </source>
</evidence>
<dbReference type="PANTHER" id="PTHR45812:SF1">
    <property type="entry name" value="DNA POLYMERASE ZETA CATALYTIC SUBUNIT"/>
    <property type="match status" value="1"/>
</dbReference>
<keyword evidence="16" id="KW-0234">DNA repair</keyword>
<feature type="domain" description="DNA-directed DNA polymerase family B multifunctional" evidence="22">
    <location>
        <begin position="1260"/>
        <end position="1706"/>
    </location>
</feature>
<dbReference type="EC" id="2.7.7.7" evidence="20"/>
<feature type="compositionally biased region" description="Low complexity" evidence="21">
    <location>
        <begin position="709"/>
        <end position="722"/>
    </location>
</feature>
<evidence type="ECO:0000256" key="6">
    <source>
        <dbReference type="ARBA" id="ARBA00022695"/>
    </source>
</evidence>
<evidence type="ECO:0000256" key="20">
    <source>
        <dbReference type="RuleBase" id="RU000442"/>
    </source>
</evidence>
<evidence type="ECO:0000256" key="18">
    <source>
        <dbReference type="ARBA" id="ARBA00049244"/>
    </source>
</evidence>
<dbReference type="FunFam" id="3.30.342.10:FF:000018">
    <property type="entry name" value="DNA polymerase"/>
    <property type="match status" value="1"/>
</dbReference>
<keyword evidence="10 20" id="KW-0863">Zinc-finger</keyword>
<evidence type="ECO:0000259" key="26">
    <source>
        <dbReference type="Pfam" id="PF24065"/>
    </source>
</evidence>
<keyword evidence="6 20" id="KW-0548">Nucleotidyltransferase</keyword>
<dbReference type="InterPro" id="IPR025687">
    <property type="entry name" value="Znf-C4pol"/>
</dbReference>
<feature type="compositionally biased region" description="Low complexity" evidence="21">
    <location>
        <begin position="553"/>
        <end position="566"/>
    </location>
</feature>
<evidence type="ECO:0000256" key="4">
    <source>
        <dbReference type="ARBA" id="ARBA00022485"/>
    </source>
</evidence>
<feature type="compositionally biased region" description="Polar residues" evidence="21">
    <location>
        <begin position="764"/>
        <end position="778"/>
    </location>
</feature>
<dbReference type="InterPro" id="IPR006172">
    <property type="entry name" value="DNA-dir_DNA_pol_B"/>
</dbReference>
<dbReference type="CDD" id="cd05778">
    <property type="entry name" value="DNA_polB_zeta_exo"/>
    <property type="match status" value="1"/>
</dbReference>
<keyword evidence="11 20" id="KW-0862">Zinc</keyword>
<comment type="subunit">
    <text evidence="19">Forms DNA polymerase zeta with REV7.</text>
</comment>
<feature type="compositionally biased region" description="Polar residues" evidence="21">
    <location>
        <begin position="812"/>
        <end position="828"/>
    </location>
</feature>
<dbReference type="HOGENOM" id="CLU_000203_3_1_1"/>
<dbReference type="RefSeq" id="XP_014569419.1">
    <property type="nucleotide sequence ID" value="XM_014713933.1"/>
</dbReference>
<evidence type="ECO:0000256" key="7">
    <source>
        <dbReference type="ARBA" id="ARBA00022705"/>
    </source>
</evidence>
<dbReference type="Pfam" id="PF14260">
    <property type="entry name" value="zf-C4pol"/>
    <property type="match status" value="1"/>
</dbReference>
<keyword evidence="12 20" id="KW-0239">DNA-directed DNA polymerase</keyword>
<dbReference type="InterPro" id="IPR056435">
    <property type="entry name" value="DPOD/Z_N"/>
</dbReference>
<dbReference type="SMART" id="SM00486">
    <property type="entry name" value="POLBc"/>
    <property type="match status" value="1"/>
</dbReference>
<comment type="caution">
    <text evidence="27">The sequence shown here is derived from an EMBL/GenBank/DDBJ whole genome shotgun (WGS) entry which is preliminary data.</text>
</comment>
<dbReference type="FunFam" id="3.30.420.10:FF:000024">
    <property type="entry name" value="DNA polymerase zeta catalytic subunit"/>
    <property type="match status" value="1"/>
</dbReference>
<feature type="domain" description="DNA polymerase zeta catalytic subunit N-terminal" evidence="26">
    <location>
        <begin position="56"/>
        <end position="89"/>
    </location>
</feature>
<keyword evidence="14 20" id="KW-0411">Iron-sulfur</keyword>
<keyword evidence="5 20" id="KW-0808">Transferase</keyword>
<evidence type="ECO:0000256" key="10">
    <source>
        <dbReference type="ARBA" id="ARBA00022771"/>
    </source>
</evidence>
<dbReference type="OrthoDB" id="2414538at2759"/>
<keyword evidence="15 20" id="KW-0238">DNA-binding</keyword>
<dbReference type="SUPFAM" id="SSF56672">
    <property type="entry name" value="DNA/RNA polymerases"/>
    <property type="match status" value="1"/>
</dbReference>
<organism evidence="27 28">
    <name type="scientific">Mixia osmundae (strain CBS 9802 / IAM 14324 / JCM 22182 / KY 12970)</name>
    <dbReference type="NCBI Taxonomy" id="764103"/>
    <lineage>
        <taxon>Eukaryota</taxon>
        <taxon>Fungi</taxon>
        <taxon>Dikarya</taxon>
        <taxon>Basidiomycota</taxon>
        <taxon>Pucciniomycotina</taxon>
        <taxon>Mixiomycetes</taxon>
        <taxon>Mixiales</taxon>
        <taxon>Mixiaceae</taxon>
        <taxon>Mixia</taxon>
    </lineage>
</organism>
<feature type="domain" description="C4-type zinc-finger of DNA polymerase delta" evidence="24">
    <location>
        <begin position="1747"/>
        <end position="1817"/>
    </location>
</feature>
<dbReference type="GO" id="GO:0000724">
    <property type="term" value="P:double-strand break repair via homologous recombination"/>
    <property type="evidence" value="ECO:0007669"/>
    <property type="project" value="TreeGrafter"/>
</dbReference>
<evidence type="ECO:0000256" key="11">
    <source>
        <dbReference type="ARBA" id="ARBA00022833"/>
    </source>
</evidence>
<dbReference type="GO" id="GO:0000166">
    <property type="term" value="F:nucleotide binding"/>
    <property type="evidence" value="ECO:0007669"/>
    <property type="project" value="InterPro"/>
</dbReference>
<evidence type="ECO:0000313" key="28">
    <source>
        <dbReference type="Proteomes" id="UP000009131"/>
    </source>
</evidence>
<dbReference type="GO" id="GO:0003677">
    <property type="term" value="F:DNA binding"/>
    <property type="evidence" value="ECO:0007669"/>
    <property type="project" value="UniProtKB-KW"/>
</dbReference>
<dbReference type="eggNOG" id="KOG0968">
    <property type="taxonomic scope" value="Eukaryota"/>
</dbReference>
<dbReference type="GO" id="GO:0016035">
    <property type="term" value="C:zeta DNA polymerase complex"/>
    <property type="evidence" value="ECO:0007669"/>
    <property type="project" value="InterPro"/>
</dbReference>